<comment type="caution">
    <text evidence="9">The sequence shown here is derived from an EMBL/GenBank/DDBJ whole genome shotgun (WGS) entry which is preliminary data.</text>
</comment>
<feature type="transmembrane region" description="Helical" evidence="8">
    <location>
        <begin position="62"/>
        <end position="80"/>
    </location>
</feature>
<evidence type="ECO:0000256" key="1">
    <source>
        <dbReference type="ARBA" id="ARBA00004651"/>
    </source>
</evidence>
<reference evidence="9 10" key="1">
    <citation type="journal article" date="2019" name="Int. J. Syst. Evol. Microbiol.">
        <title>The Global Catalogue of Microorganisms (GCM) 10K type strain sequencing project: providing services to taxonomists for standard genome sequencing and annotation.</title>
        <authorList>
            <consortium name="The Broad Institute Genomics Platform"/>
            <consortium name="The Broad Institute Genome Sequencing Center for Infectious Disease"/>
            <person name="Wu L."/>
            <person name="Ma J."/>
        </authorList>
    </citation>
    <scope>NUCLEOTIDE SEQUENCE [LARGE SCALE GENOMIC DNA]</scope>
    <source>
        <strain evidence="9 10">JCM 12393</strain>
    </source>
</reference>
<evidence type="ECO:0000256" key="8">
    <source>
        <dbReference type="SAM" id="Phobius"/>
    </source>
</evidence>
<evidence type="ECO:0000256" key="5">
    <source>
        <dbReference type="ARBA" id="ARBA00022989"/>
    </source>
</evidence>
<dbReference type="InterPro" id="IPR045324">
    <property type="entry name" value="Small_multidrug_res"/>
</dbReference>
<dbReference type="Gene3D" id="1.10.3730.20">
    <property type="match status" value="1"/>
</dbReference>
<keyword evidence="10" id="KW-1185">Reference proteome</keyword>
<keyword evidence="6 8" id="KW-0472">Membrane</keyword>
<comment type="subcellular location">
    <subcellularLocation>
        <location evidence="1 7">Cell membrane</location>
        <topology evidence="1 7">Multi-pass membrane protein</topology>
    </subcellularLocation>
</comment>
<feature type="transmembrane region" description="Helical" evidence="8">
    <location>
        <begin position="86"/>
        <end position="106"/>
    </location>
</feature>
<organism evidence="9 10">
    <name type="scientific">Kitasatospora putterlickiae</name>
    <dbReference type="NCBI Taxonomy" id="221725"/>
    <lineage>
        <taxon>Bacteria</taxon>
        <taxon>Bacillati</taxon>
        <taxon>Actinomycetota</taxon>
        <taxon>Actinomycetes</taxon>
        <taxon>Kitasatosporales</taxon>
        <taxon>Streptomycetaceae</taxon>
        <taxon>Kitasatospora</taxon>
    </lineage>
</organism>
<evidence type="ECO:0000256" key="6">
    <source>
        <dbReference type="ARBA" id="ARBA00023136"/>
    </source>
</evidence>
<evidence type="ECO:0000256" key="7">
    <source>
        <dbReference type="RuleBase" id="RU003942"/>
    </source>
</evidence>
<evidence type="ECO:0000313" key="10">
    <source>
        <dbReference type="Proteomes" id="UP001499863"/>
    </source>
</evidence>
<dbReference type="InterPro" id="IPR000390">
    <property type="entry name" value="Small_drug/metabolite_transptr"/>
</dbReference>
<proteinExistence type="inferred from homology"/>
<sequence>MSAVPWIWLLLAGVVEVAWAQSIKPTEGFTRLPQTALCFVLMLGAVYLLSRALQDLPVGTSYAVFTGVGTIGTVLTALAVRHEVPSPATLTGLVLITAGLITVHLGTTTH</sequence>
<accession>A0ABN1XU40</accession>
<feature type="transmembrane region" description="Helical" evidence="8">
    <location>
        <begin position="30"/>
        <end position="50"/>
    </location>
</feature>
<evidence type="ECO:0000256" key="4">
    <source>
        <dbReference type="ARBA" id="ARBA00022692"/>
    </source>
</evidence>
<dbReference type="SUPFAM" id="SSF103481">
    <property type="entry name" value="Multidrug resistance efflux transporter EmrE"/>
    <property type="match status" value="1"/>
</dbReference>
<dbReference type="Pfam" id="PF00893">
    <property type="entry name" value="Multi_Drug_Res"/>
    <property type="match status" value="1"/>
</dbReference>
<keyword evidence="4 7" id="KW-0812">Transmembrane</keyword>
<gene>
    <name evidence="9" type="primary">sugE</name>
    <name evidence="9" type="ORF">GCM10009639_18890</name>
</gene>
<dbReference type="Proteomes" id="UP001499863">
    <property type="component" value="Unassembled WGS sequence"/>
</dbReference>
<keyword evidence="3" id="KW-1003">Cell membrane</keyword>
<dbReference type="PANTHER" id="PTHR30561">
    <property type="entry name" value="SMR FAMILY PROTON-DEPENDENT DRUG EFFLUX TRANSPORTER SUGE"/>
    <property type="match status" value="1"/>
</dbReference>
<dbReference type="InterPro" id="IPR037185">
    <property type="entry name" value="EmrE-like"/>
</dbReference>
<dbReference type="EMBL" id="BAAAKJ010000095">
    <property type="protein sequence ID" value="GAA1390303.1"/>
    <property type="molecule type" value="Genomic_DNA"/>
</dbReference>
<dbReference type="PANTHER" id="PTHR30561:SF0">
    <property type="entry name" value="GUANIDINIUM EXPORTER"/>
    <property type="match status" value="1"/>
</dbReference>
<evidence type="ECO:0000256" key="2">
    <source>
        <dbReference type="ARBA" id="ARBA00022448"/>
    </source>
</evidence>
<comment type="similarity">
    <text evidence="7">Belongs to the drug/metabolite transporter (DMT) superfamily. Small multidrug resistance (SMR) (TC 2.A.7.1) family.</text>
</comment>
<keyword evidence="5 8" id="KW-1133">Transmembrane helix</keyword>
<evidence type="ECO:0000313" key="9">
    <source>
        <dbReference type="EMBL" id="GAA1390303.1"/>
    </source>
</evidence>
<keyword evidence="2" id="KW-0813">Transport</keyword>
<name>A0ABN1XU40_9ACTN</name>
<evidence type="ECO:0000256" key="3">
    <source>
        <dbReference type="ARBA" id="ARBA00022475"/>
    </source>
</evidence>
<protein>
    <submittedName>
        <fullName evidence="9">Quaternary ammonium compound efflux SMR transporter SugE</fullName>
    </submittedName>
</protein>